<organism evidence="2 3">
    <name type="scientific">Pyxicephalus adspersus</name>
    <name type="common">African bullfrog</name>
    <dbReference type="NCBI Taxonomy" id="30357"/>
    <lineage>
        <taxon>Eukaryota</taxon>
        <taxon>Metazoa</taxon>
        <taxon>Chordata</taxon>
        <taxon>Craniata</taxon>
        <taxon>Vertebrata</taxon>
        <taxon>Euteleostomi</taxon>
        <taxon>Amphibia</taxon>
        <taxon>Batrachia</taxon>
        <taxon>Anura</taxon>
        <taxon>Neobatrachia</taxon>
        <taxon>Ranoidea</taxon>
        <taxon>Pyxicephalidae</taxon>
        <taxon>Pyxicephalinae</taxon>
        <taxon>Pyxicephalus</taxon>
    </lineage>
</organism>
<evidence type="ECO:0000313" key="3">
    <source>
        <dbReference type="Proteomes" id="UP001181693"/>
    </source>
</evidence>
<reference evidence="2" key="1">
    <citation type="thesis" date="2020" institute="ProQuest LLC" country="789 East Eisenhower Parkway, Ann Arbor, MI, USA">
        <title>Comparative Genomics and Chromosome Evolution.</title>
        <authorList>
            <person name="Mudd A.B."/>
        </authorList>
    </citation>
    <scope>NUCLEOTIDE SEQUENCE</scope>
    <source>
        <strain evidence="2">1538</strain>
        <tissue evidence="2">Blood</tissue>
    </source>
</reference>
<keyword evidence="1" id="KW-0732">Signal</keyword>
<gene>
    <name evidence="2" type="ORF">GDO54_011541</name>
</gene>
<name>A0AAV3AYT0_PYXAD</name>
<dbReference type="Proteomes" id="UP001181693">
    <property type="component" value="Unassembled WGS sequence"/>
</dbReference>
<feature type="signal peptide" evidence="1">
    <location>
        <begin position="1"/>
        <end position="16"/>
    </location>
</feature>
<feature type="chain" id="PRO_5043954621" evidence="1">
    <location>
        <begin position="17"/>
        <end position="99"/>
    </location>
</feature>
<proteinExistence type="predicted"/>
<dbReference type="AlphaFoldDB" id="A0AAV3AYT0"/>
<dbReference type="EMBL" id="DYDO01000004">
    <property type="protein sequence ID" value="DBA27383.1"/>
    <property type="molecule type" value="Genomic_DNA"/>
</dbReference>
<evidence type="ECO:0000256" key="1">
    <source>
        <dbReference type="SAM" id="SignalP"/>
    </source>
</evidence>
<comment type="caution">
    <text evidence="2">The sequence shown here is derived from an EMBL/GenBank/DDBJ whole genome shotgun (WGS) entry which is preliminary data.</text>
</comment>
<sequence length="99" mass="10467">MEALLHLVIFLVKVGTDNLVWQIKQPMGSLTAKAGPGIRSGYGQGVTGAGLRGCVWGGGCDPPAGTMLQVSVVVYLPAGDLHSRSHVTAVHPDRHQWHC</sequence>
<protein>
    <submittedName>
        <fullName evidence="2">Uncharacterized protein</fullName>
    </submittedName>
</protein>
<keyword evidence="3" id="KW-1185">Reference proteome</keyword>
<accession>A0AAV3AYT0</accession>
<evidence type="ECO:0000313" key="2">
    <source>
        <dbReference type="EMBL" id="DBA27383.1"/>
    </source>
</evidence>